<evidence type="ECO:0000313" key="16">
    <source>
        <dbReference type="Proteomes" id="UP000076727"/>
    </source>
</evidence>
<keyword evidence="7 12" id="KW-0067">ATP-binding</keyword>
<dbReference type="InterPro" id="IPR003960">
    <property type="entry name" value="ATPase_AAA_CS"/>
</dbReference>
<comment type="subcellular location">
    <subcellularLocation>
        <location evidence="1">Mitochondrion inner membrane</location>
        <topology evidence="1">Single-pass membrane protein</topology>
    </subcellularLocation>
</comment>
<evidence type="ECO:0000256" key="3">
    <source>
        <dbReference type="ARBA" id="ARBA00022692"/>
    </source>
</evidence>
<dbReference type="EMBL" id="KV429082">
    <property type="protein sequence ID" value="KZT66896.1"/>
    <property type="molecule type" value="Genomic_DNA"/>
</dbReference>
<dbReference type="InterPro" id="IPR050747">
    <property type="entry name" value="Mitochondrial_chaperone_BCS1"/>
</dbReference>
<dbReference type="STRING" id="1314783.A0A165NF78"/>
<dbReference type="InterPro" id="IPR014851">
    <property type="entry name" value="BCS1_N"/>
</dbReference>
<dbReference type="InterPro" id="IPR057495">
    <property type="entry name" value="AAA_lid_BCS1"/>
</dbReference>
<dbReference type="Pfam" id="PF08740">
    <property type="entry name" value="BCS1_N"/>
    <property type="match status" value="1"/>
</dbReference>
<evidence type="ECO:0000256" key="5">
    <source>
        <dbReference type="ARBA" id="ARBA00022792"/>
    </source>
</evidence>
<dbReference type="OrthoDB" id="10251412at2759"/>
<keyword evidence="8" id="KW-1133">Transmembrane helix</keyword>
<evidence type="ECO:0000256" key="4">
    <source>
        <dbReference type="ARBA" id="ARBA00022741"/>
    </source>
</evidence>
<dbReference type="Proteomes" id="UP000076727">
    <property type="component" value="Unassembled WGS sequence"/>
</dbReference>
<dbReference type="InterPro" id="IPR003593">
    <property type="entry name" value="AAA+_ATPase"/>
</dbReference>
<feature type="domain" description="BCS1 N-terminal" evidence="14">
    <location>
        <begin position="35"/>
        <end position="217"/>
    </location>
</feature>
<keyword evidence="3" id="KW-0812">Transmembrane</keyword>
<proteinExistence type="inferred from homology"/>
<organism evidence="15 16">
    <name type="scientific">Daedalea quercina L-15889</name>
    <dbReference type="NCBI Taxonomy" id="1314783"/>
    <lineage>
        <taxon>Eukaryota</taxon>
        <taxon>Fungi</taxon>
        <taxon>Dikarya</taxon>
        <taxon>Basidiomycota</taxon>
        <taxon>Agaricomycotina</taxon>
        <taxon>Agaricomycetes</taxon>
        <taxon>Polyporales</taxon>
        <taxon>Fomitopsis</taxon>
    </lineage>
</organism>
<keyword evidence="9" id="KW-0496">Mitochondrion</keyword>
<evidence type="ECO:0000256" key="12">
    <source>
        <dbReference type="RuleBase" id="RU003651"/>
    </source>
</evidence>
<dbReference type="Pfam" id="PF00004">
    <property type="entry name" value="AAA"/>
    <property type="match status" value="1"/>
</dbReference>
<keyword evidence="10" id="KW-0472">Membrane</keyword>
<keyword evidence="16" id="KW-1185">Reference proteome</keyword>
<comment type="catalytic activity">
    <reaction evidence="11">
        <text>ATP + H2O = ADP + phosphate + H(+)</text>
        <dbReference type="Rhea" id="RHEA:13065"/>
        <dbReference type="ChEBI" id="CHEBI:15377"/>
        <dbReference type="ChEBI" id="CHEBI:15378"/>
        <dbReference type="ChEBI" id="CHEBI:30616"/>
        <dbReference type="ChEBI" id="CHEBI:43474"/>
        <dbReference type="ChEBI" id="CHEBI:456216"/>
    </reaction>
    <physiologicalReaction direction="left-to-right" evidence="11">
        <dbReference type="Rhea" id="RHEA:13066"/>
    </physiologicalReaction>
</comment>
<dbReference type="InterPro" id="IPR027417">
    <property type="entry name" value="P-loop_NTPase"/>
</dbReference>
<name>A0A165NF78_9APHY</name>
<feature type="domain" description="AAA+ ATPase" evidence="13">
    <location>
        <begin position="248"/>
        <end position="403"/>
    </location>
</feature>
<dbReference type="GO" id="GO:0005524">
    <property type="term" value="F:ATP binding"/>
    <property type="evidence" value="ECO:0007669"/>
    <property type="project" value="UniProtKB-KW"/>
</dbReference>
<comment type="similarity">
    <text evidence="2">Belongs to the AAA ATPase family. BCS1 subfamily.</text>
</comment>
<sequence>MNSQAYKLRGPPIGLSLVYPHLPSSSALHGGTKLLITGGIVEAYRRLFLFLVRSIVDRFCITVSFDEEDPMYNWLLYWLSRRPVWRKARDLEVTTRHYGLEASQSAHPWLPPREDTRDTGREMSYLPRADKTYHMWYKRHLMLVSRRMKSPVSSFNRSEYLHIRIIAFSHRVLGDLLEEARAEYKTAKENVISVWASNNLNNWINITSNPKRAIQTIILDPGVKEMLLEDAHEFLNSQPWYAARGIPFRRGYLLYGAPGSGKSSLIQSIAGELGLDVYIITLSRSGLDDNSLYELIGGLPKRCIALMEDIDAAFKQGITRDLPPHNVPKGEEDGVAASMPPLIPEPSHFDPRVTLSGLLNALDGIGAQEGRILFATTNNFSALDPALRRPGRMDVHVEFKLASKYQAGELFKCFYMPSGGDGRDNMNDIEKECSEELAVQFSGIIPDRRLSMASLQGYLMRYKELGGKDEEHVEVEASR</sequence>
<dbReference type="PROSITE" id="PS00674">
    <property type="entry name" value="AAA"/>
    <property type="match status" value="1"/>
</dbReference>
<dbReference type="Gene3D" id="3.40.50.300">
    <property type="entry name" value="P-loop containing nucleotide triphosphate hydrolases"/>
    <property type="match status" value="1"/>
</dbReference>
<evidence type="ECO:0000256" key="6">
    <source>
        <dbReference type="ARBA" id="ARBA00022801"/>
    </source>
</evidence>
<evidence type="ECO:0000259" key="14">
    <source>
        <dbReference type="SMART" id="SM01024"/>
    </source>
</evidence>
<dbReference type="GO" id="GO:0005743">
    <property type="term" value="C:mitochondrial inner membrane"/>
    <property type="evidence" value="ECO:0007669"/>
    <property type="project" value="UniProtKB-SubCell"/>
</dbReference>
<evidence type="ECO:0000256" key="8">
    <source>
        <dbReference type="ARBA" id="ARBA00022989"/>
    </source>
</evidence>
<protein>
    <submittedName>
        <fullName evidence="15">p-loop containing nucleoside triphosphate hydrolase protein</fullName>
    </submittedName>
</protein>
<evidence type="ECO:0000256" key="1">
    <source>
        <dbReference type="ARBA" id="ARBA00004434"/>
    </source>
</evidence>
<keyword evidence="4 12" id="KW-0547">Nucleotide-binding</keyword>
<evidence type="ECO:0000313" key="15">
    <source>
        <dbReference type="EMBL" id="KZT66896.1"/>
    </source>
</evidence>
<dbReference type="GO" id="GO:0016887">
    <property type="term" value="F:ATP hydrolysis activity"/>
    <property type="evidence" value="ECO:0007669"/>
    <property type="project" value="InterPro"/>
</dbReference>
<evidence type="ECO:0000256" key="10">
    <source>
        <dbReference type="ARBA" id="ARBA00023136"/>
    </source>
</evidence>
<dbReference type="Pfam" id="PF25426">
    <property type="entry name" value="AAA_lid_BCS1"/>
    <property type="match status" value="1"/>
</dbReference>
<dbReference type="PANTHER" id="PTHR23070">
    <property type="entry name" value="BCS1 AAA-TYPE ATPASE"/>
    <property type="match status" value="1"/>
</dbReference>
<reference evidence="15 16" key="1">
    <citation type="journal article" date="2016" name="Mol. Biol. Evol.">
        <title>Comparative Genomics of Early-Diverging Mushroom-Forming Fungi Provides Insights into the Origins of Lignocellulose Decay Capabilities.</title>
        <authorList>
            <person name="Nagy L.G."/>
            <person name="Riley R."/>
            <person name="Tritt A."/>
            <person name="Adam C."/>
            <person name="Daum C."/>
            <person name="Floudas D."/>
            <person name="Sun H."/>
            <person name="Yadav J.S."/>
            <person name="Pangilinan J."/>
            <person name="Larsson K.H."/>
            <person name="Matsuura K."/>
            <person name="Barry K."/>
            <person name="Labutti K."/>
            <person name="Kuo R."/>
            <person name="Ohm R.A."/>
            <person name="Bhattacharya S.S."/>
            <person name="Shirouzu T."/>
            <person name="Yoshinaga Y."/>
            <person name="Martin F.M."/>
            <person name="Grigoriev I.V."/>
            <person name="Hibbett D.S."/>
        </authorList>
    </citation>
    <scope>NUCLEOTIDE SEQUENCE [LARGE SCALE GENOMIC DNA]</scope>
    <source>
        <strain evidence="15 16">L-15889</strain>
    </source>
</reference>
<dbReference type="AlphaFoldDB" id="A0A165NF78"/>
<dbReference type="InterPro" id="IPR003959">
    <property type="entry name" value="ATPase_AAA_core"/>
</dbReference>
<dbReference type="SUPFAM" id="SSF52540">
    <property type="entry name" value="P-loop containing nucleoside triphosphate hydrolases"/>
    <property type="match status" value="1"/>
</dbReference>
<gene>
    <name evidence="15" type="ORF">DAEQUDRAFT_694872</name>
</gene>
<dbReference type="SMART" id="SM00382">
    <property type="entry name" value="AAA"/>
    <property type="match status" value="1"/>
</dbReference>
<keyword evidence="6 15" id="KW-0378">Hydrolase</keyword>
<evidence type="ECO:0000256" key="11">
    <source>
        <dbReference type="ARBA" id="ARBA00048778"/>
    </source>
</evidence>
<accession>A0A165NF78</accession>
<evidence type="ECO:0000256" key="7">
    <source>
        <dbReference type="ARBA" id="ARBA00022840"/>
    </source>
</evidence>
<dbReference type="SMART" id="SM01024">
    <property type="entry name" value="BCS1_N"/>
    <property type="match status" value="1"/>
</dbReference>
<evidence type="ECO:0000256" key="9">
    <source>
        <dbReference type="ARBA" id="ARBA00023128"/>
    </source>
</evidence>
<evidence type="ECO:0000259" key="13">
    <source>
        <dbReference type="SMART" id="SM00382"/>
    </source>
</evidence>
<evidence type="ECO:0000256" key="2">
    <source>
        <dbReference type="ARBA" id="ARBA00007448"/>
    </source>
</evidence>
<keyword evidence="5" id="KW-0999">Mitochondrion inner membrane</keyword>